<dbReference type="EMBL" id="JAINUG010000254">
    <property type="protein sequence ID" value="KAJ8385282.1"/>
    <property type="molecule type" value="Genomic_DNA"/>
</dbReference>
<accession>A0AAD7RJZ1</accession>
<evidence type="ECO:0000313" key="1">
    <source>
        <dbReference type="EMBL" id="KAJ8385282.1"/>
    </source>
</evidence>
<evidence type="ECO:0000313" key="2">
    <source>
        <dbReference type="Proteomes" id="UP001221898"/>
    </source>
</evidence>
<name>A0AAD7RJZ1_9TELE</name>
<comment type="caution">
    <text evidence="1">The sequence shown here is derived from an EMBL/GenBank/DDBJ whole genome shotgun (WGS) entry which is preliminary data.</text>
</comment>
<organism evidence="1 2">
    <name type="scientific">Aldrovandia affinis</name>
    <dbReference type="NCBI Taxonomy" id="143900"/>
    <lineage>
        <taxon>Eukaryota</taxon>
        <taxon>Metazoa</taxon>
        <taxon>Chordata</taxon>
        <taxon>Craniata</taxon>
        <taxon>Vertebrata</taxon>
        <taxon>Euteleostomi</taxon>
        <taxon>Actinopterygii</taxon>
        <taxon>Neopterygii</taxon>
        <taxon>Teleostei</taxon>
        <taxon>Notacanthiformes</taxon>
        <taxon>Halosauridae</taxon>
        <taxon>Aldrovandia</taxon>
    </lineage>
</organism>
<dbReference type="Proteomes" id="UP001221898">
    <property type="component" value="Unassembled WGS sequence"/>
</dbReference>
<reference evidence="1" key="1">
    <citation type="journal article" date="2023" name="Science">
        <title>Genome structures resolve the early diversification of teleost fishes.</title>
        <authorList>
            <person name="Parey E."/>
            <person name="Louis A."/>
            <person name="Montfort J."/>
            <person name="Bouchez O."/>
            <person name="Roques C."/>
            <person name="Iampietro C."/>
            <person name="Lluch J."/>
            <person name="Castinel A."/>
            <person name="Donnadieu C."/>
            <person name="Desvignes T."/>
            <person name="Floi Bucao C."/>
            <person name="Jouanno E."/>
            <person name="Wen M."/>
            <person name="Mejri S."/>
            <person name="Dirks R."/>
            <person name="Jansen H."/>
            <person name="Henkel C."/>
            <person name="Chen W.J."/>
            <person name="Zahm M."/>
            <person name="Cabau C."/>
            <person name="Klopp C."/>
            <person name="Thompson A.W."/>
            <person name="Robinson-Rechavi M."/>
            <person name="Braasch I."/>
            <person name="Lecointre G."/>
            <person name="Bobe J."/>
            <person name="Postlethwait J.H."/>
            <person name="Berthelot C."/>
            <person name="Roest Crollius H."/>
            <person name="Guiguen Y."/>
        </authorList>
    </citation>
    <scope>NUCLEOTIDE SEQUENCE</scope>
    <source>
        <strain evidence="1">NC1722</strain>
    </source>
</reference>
<gene>
    <name evidence="1" type="ORF">AAFF_G00190710</name>
</gene>
<protein>
    <submittedName>
        <fullName evidence="1">Uncharacterized protein</fullName>
    </submittedName>
</protein>
<sequence length="79" mass="8642">MLAQAQPQLCSCSCSCSSGRLILAMLDPERPGRAPQGLGQWLWASPLRRGRRITLGGVKRGSATPVLFNRRDEAPPLQR</sequence>
<proteinExistence type="predicted"/>
<keyword evidence="2" id="KW-1185">Reference proteome</keyword>
<dbReference type="AlphaFoldDB" id="A0AAD7RJZ1"/>